<dbReference type="Proteomes" id="UP000177622">
    <property type="component" value="Unassembled WGS sequence"/>
</dbReference>
<accession>A0A1F5L6T9</accession>
<gene>
    <name evidence="2" type="ORF">PENARI_c026G01245</name>
</gene>
<evidence type="ECO:0000256" key="1">
    <source>
        <dbReference type="SAM" id="MobiDB-lite"/>
    </source>
</evidence>
<protein>
    <submittedName>
        <fullName evidence="2">Uncharacterized protein</fullName>
    </submittedName>
</protein>
<comment type="caution">
    <text evidence="2">The sequence shown here is derived from an EMBL/GenBank/DDBJ whole genome shotgun (WGS) entry which is preliminary data.</text>
</comment>
<dbReference type="EMBL" id="LXJU01000026">
    <property type="protein sequence ID" value="OGE48690.1"/>
    <property type="molecule type" value="Genomic_DNA"/>
</dbReference>
<dbReference type="GeneID" id="34580627"/>
<name>A0A1F5L6T9_PENAI</name>
<dbReference type="RefSeq" id="XP_022484145.1">
    <property type="nucleotide sequence ID" value="XM_022635893.1"/>
</dbReference>
<proteinExistence type="predicted"/>
<feature type="region of interest" description="Disordered" evidence="1">
    <location>
        <begin position="45"/>
        <end position="103"/>
    </location>
</feature>
<reference evidence="2 3" key="1">
    <citation type="journal article" date="2016" name="Sci. Rep.">
        <title>Penicillium arizonense, a new, genome sequenced fungal species, reveals a high chemical diversity in secreted metabolites.</title>
        <authorList>
            <person name="Grijseels S."/>
            <person name="Nielsen J.C."/>
            <person name="Randelovic M."/>
            <person name="Nielsen J."/>
            <person name="Nielsen K.F."/>
            <person name="Workman M."/>
            <person name="Frisvad J.C."/>
        </authorList>
    </citation>
    <scope>NUCLEOTIDE SEQUENCE [LARGE SCALE GENOMIC DNA]</scope>
    <source>
        <strain evidence="2 3">CBS 141311</strain>
    </source>
</reference>
<sequence length="192" mass="22751">MTQKDKIASPQLGWIWPKDPRPGNPKKWPRRWRLLDVLQNKGPDIYVGVIKDSNSKSRANPKKENEDNDAYNHTHPHSQSHSESKSKTAPSRDQWTRWGIDPNNEEAEAANYSSLPWAKRKPGERYDFRTRKYTVPNRATWSRVEFCNGPSEKGRWYERCEVHRVPRRYWDPNGVLYPAENWHDDIYGQHQD</sequence>
<dbReference type="AlphaFoldDB" id="A0A1F5L6T9"/>
<feature type="region of interest" description="Disordered" evidence="1">
    <location>
        <begin position="1"/>
        <end position="30"/>
    </location>
</feature>
<keyword evidence="3" id="KW-1185">Reference proteome</keyword>
<evidence type="ECO:0000313" key="2">
    <source>
        <dbReference type="EMBL" id="OGE48690.1"/>
    </source>
</evidence>
<evidence type="ECO:0000313" key="3">
    <source>
        <dbReference type="Proteomes" id="UP000177622"/>
    </source>
</evidence>
<dbReference type="OrthoDB" id="5331170at2759"/>
<organism evidence="2 3">
    <name type="scientific">Penicillium arizonense</name>
    <dbReference type="NCBI Taxonomy" id="1835702"/>
    <lineage>
        <taxon>Eukaryota</taxon>
        <taxon>Fungi</taxon>
        <taxon>Dikarya</taxon>
        <taxon>Ascomycota</taxon>
        <taxon>Pezizomycotina</taxon>
        <taxon>Eurotiomycetes</taxon>
        <taxon>Eurotiomycetidae</taxon>
        <taxon>Eurotiales</taxon>
        <taxon>Aspergillaceae</taxon>
        <taxon>Penicillium</taxon>
    </lineage>
</organism>